<accession>A0A9N8KHJ8</accession>
<feature type="region of interest" description="Disordered" evidence="1">
    <location>
        <begin position="25"/>
        <end position="118"/>
    </location>
</feature>
<feature type="compositionally biased region" description="Low complexity" evidence="1">
    <location>
        <begin position="85"/>
        <end position="96"/>
    </location>
</feature>
<name>A0A9N8KHJ8_9PEZI</name>
<evidence type="ECO:0000256" key="1">
    <source>
        <dbReference type="SAM" id="MobiDB-lite"/>
    </source>
</evidence>
<dbReference type="EMBL" id="CAINUL010000014">
    <property type="protein sequence ID" value="CAD0112062.1"/>
    <property type="molecule type" value="Genomic_DNA"/>
</dbReference>
<feature type="compositionally biased region" description="Low complexity" evidence="1">
    <location>
        <begin position="34"/>
        <end position="57"/>
    </location>
</feature>
<sequence>MTSQLTDKLQSQLIQAYMILHSQQTNVRRRLSVDSDCSSGSPSSSISSSANTSPMSSFTAPSPEFSFSISTKPSPSAGFRRHSRSSSMGSRRGSLSPPTSPNRTSITSIPEEPSAPAPLSVDEAKLVDISSRIKTTLTDLLNCDAVKTDPRMRTWVATRLMDVEHELKEQKRRRHSSCAGDADMIASHLCV</sequence>
<proteinExistence type="predicted"/>
<gene>
    <name evidence="2" type="ORF">AWRI4620_LOCUS6317</name>
</gene>
<feature type="compositionally biased region" description="Polar residues" evidence="1">
    <location>
        <begin position="65"/>
        <end position="74"/>
    </location>
</feature>
<comment type="caution">
    <text evidence="2">The sequence shown here is derived from an EMBL/GenBank/DDBJ whole genome shotgun (WGS) entry which is preliminary data.</text>
</comment>
<organism evidence="2 3">
    <name type="scientific">Aureobasidium uvarum</name>
    <dbReference type="NCBI Taxonomy" id="2773716"/>
    <lineage>
        <taxon>Eukaryota</taxon>
        <taxon>Fungi</taxon>
        <taxon>Dikarya</taxon>
        <taxon>Ascomycota</taxon>
        <taxon>Pezizomycotina</taxon>
        <taxon>Dothideomycetes</taxon>
        <taxon>Dothideomycetidae</taxon>
        <taxon>Dothideales</taxon>
        <taxon>Saccotheciaceae</taxon>
        <taxon>Aureobasidium</taxon>
    </lineage>
</organism>
<dbReference type="AlphaFoldDB" id="A0A9N8KHJ8"/>
<evidence type="ECO:0000313" key="2">
    <source>
        <dbReference type="EMBL" id="CAD0112062.1"/>
    </source>
</evidence>
<protein>
    <submittedName>
        <fullName evidence="2">Uncharacterized protein</fullName>
    </submittedName>
</protein>
<reference evidence="2" key="1">
    <citation type="submission" date="2020-06" db="EMBL/GenBank/DDBJ databases">
        <authorList>
            <person name="Onetto C."/>
        </authorList>
    </citation>
    <scope>NUCLEOTIDE SEQUENCE</scope>
</reference>
<dbReference type="Proteomes" id="UP000745764">
    <property type="component" value="Unassembled WGS sequence"/>
</dbReference>
<keyword evidence="3" id="KW-1185">Reference proteome</keyword>
<dbReference type="OrthoDB" id="4509729at2759"/>
<evidence type="ECO:0000313" key="3">
    <source>
        <dbReference type="Proteomes" id="UP000745764"/>
    </source>
</evidence>